<dbReference type="InterPro" id="IPR036412">
    <property type="entry name" value="HAD-like_sf"/>
</dbReference>
<dbReference type="OrthoDB" id="8480138at2"/>
<proteinExistence type="predicted"/>
<evidence type="ECO:0000313" key="2">
    <source>
        <dbReference type="Proteomes" id="UP000188879"/>
    </source>
</evidence>
<gene>
    <name evidence="1" type="ORF">BKE38_01135</name>
</gene>
<name>A0A1V2HA61_9PROT</name>
<dbReference type="Proteomes" id="UP000188879">
    <property type="component" value="Unassembled WGS sequence"/>
</dbReference>
<accession>A0A1V2HA61</accession>
<comment type="caution">
    <text evidence="1">The sequence shown here is derived from an EMBL/GenBank/DDBJ whole genome shotgun (WGS) entry which is preliminary data.</text>
</comment>
<dbReference type="EMBL" id="MLCO01000007">
    <property type="protein sequence ID" value="ONG58951.1"/>
    <property type="molecule type" value="Genomic_DNA"/>
</dbReference>
<evidence type="ECO:0008006" key="3">
    <source>
        <dbReference type="Google" id="ProtNLM"/>
    </source>
</evidence>
<dbReference type="Gene3D" id="3.40.50.1000">
    <property type="entry name" value="HAD superfamily/HAD-like"/>
    <property type="match status" value="1"/>
</dbReference>
<protein>
    <recommendedName>
        <fullName evidence="3">Hydrolase</fullName>
    </recommendedName>
</protein>
<reference evidence="1 2" key="1">
    <citation type="submission" date="2016-10" db="EMBL/GenBank/DDBJ databases">
        <title>Draft Genome sequence of Roseomonas sp. strain M3.</title>
        <authorList>
            <person name="Subhash Y."/>
            <person name="Lee S."/>
        </authorList>
    </citation>
    <scope>NUCLEOTIDE SEQUENCE [LARGE SCALE GENOMIC DNA]</scope>
    <source>
        <strain evidence="1 2">M3</strain>
    </source>
</reference>
<dbReference type="AlphaFoldDB" id="A0A1V2HA61"/>
<keyword evidence="2" id="KW-1185">Reference proteome</keyword>
<sequence>MTRALLFLDLDGVVVFETGAPLLPQQEILRLHPGLGPLLQALPGQVAVLTHRSGAEARRILEAAGIDPERLAGLLAAEELFRAGWKHGGPLGLIRHGLQKSWVLPLAEERFGVPREHAAFIDDRMDNLRDLLAKGLGLALHAPSAISRDGRGLVSFDMGAALEEVARWRRGERPGPLVTLSPQLVPLGDWQRTGLHTRKQGRHVFNAARRIGRAMRHPFRSLPAA</sequence>
<organism evidence="1 2">
    <name type="scientific">Teichococcus deserti</name>
    <dbReference type="NCBI Taxonomy" id="1817963"/>
    <lineage>
        <taxon>Bacteria</taxon>
        <taxon>Pseudomonadati</taxon>
        <taxon>Pseudomonadota</taxon>
        <taxon>Alphaproteobacteria</taxon>
        <taxon>Acetobacterales</taxon>
        <taxon>Roseomonadaceae</taxon>
        <taxon>Roseomonas</taxon>
    </lineage>
</organism>
<evidence type="ECO:0000313" key="1">
    <source>
        <dbReference type="EMBL" id="ONG58951.1"/>
    </source>
</evidence>
<dbReference type="InterPro" id="IPR023214">
    <property type="entry name" value="HAD_sf"/>
</dbReference>
<dbReference type="RefSeq" id="WP_076955539.1">
    <property type="nucleotide sequence ID" value="NZ_MLCO01000007.1"/>
</dbReference>
<dbReference type="CDD" id="cd01427">
    <property type="entry name" value="HAD_like"/>
    <property type="match status" value="1"/>
</dbReference>
<dbReference type="SUPFAM" id="SSF56784">
    <property type="entry name" value="HAD-like"/>
    <property type="match status" value="1"/>
</dbReference>